<reference evidence="1 2" key="1">
    <citation type="submission" date="2005-09" db="EMBL/GenBank/DDBJ databases">
        <authorList>
            <person name="Mural R.J."/>
            <person name="Li P.W."/>
            <person name="Adams M.D."/>
            <person name="Amanatides P.G."/>
            <person name="Baden-Tillson H."/>
            <person name="Barnstead M."/>
            <person name="Chin S.H."/>
            <person name="Dew I."/>
            <person name="Evans C.A."/>
            <person name="Ferriera S."/>
            <person name="Flanigan M."/>
            <person name="Fosler C."/>
            <person name="Glodek A."/>
            <person name="Gu Z."/>
            <person name="Holt R.A."/>
            <person name="Jennings D."/>
            <person name="Kraft C.L."/>
            <person name="Lu F."/>
            <person name="Nguyen T."/>
            <person name="Nusskern D.R."/>
            <person name="Pfannkoch C.M."/>
            <person name="Sitter C."/>
            <person name="Sutton G.G."/>
            <person name="Venter J.C."/>
            <person name="Wang Z."/>
            <person name="Woodage T."/>
            <person name="Zheng X.H."/>
            <person name="Zhong F."/>
        </authorList>
    </citation>
    <scope>NUCLEOTIDE SEQUENCE [LARGE SCALE GENOMIC DNA]</scope>
    <source>
        <strain>BN</strain>
        <strain evidence="2">Sprague-Dawley</strain>
    </source>
</reference>
<dbReference type="EMBL" id="CH473979">
    <property type="protein sequence ID" value="EDM07845.1"/>
    <property type="molecule type" value="Genomic_DNA"/>
</dbReference>
<dbReference type="AlphaFoldDB" id="A6J9N9"/>
<proteinExistence type="predicted"/>
<protein>
    <submittedName>
        <fullName evidence="1">RCG53610</fullName>
    </submittedName>
</protein>
<name>A6J9N9_RAT</name>
<organism evidence="1 2">
    <name type="scientific">Rattus norvegicus</name>
    <name type="common">Rat</name>
    <dbReference type="NCBI Taxonomy" id="10116"/>
    <lineage>
        <taxon>Eukaryota</taxon>
        <taxon>Metazoa</taxon>
        <taxon>Chordata</taxon>
        <taxon>Craniata</taxon>
        <taxon>Vertebrata</taxon>
        <taxon>Euteleostomi</taxon>
        <taxon>Mammalia</taxon>
        <taxon>Eutheria</taxon>
        <taxon>Euarchontoglires</taxon>
        <taxon>Glires</taxon>
        <taxon>Rodentia</taxon>
        <taxon>Myomorpha</taxon>
        <taxon>Muroidea</taxon>
        <taxon>Muridae</taxon>
        <taxon>Murinae</taxon>
        <taxon>Rattus</taxon>
    </lineage>
</organism>
<evidence type="ECO:0000313" key="2">
    <source>
        <dbReference type="Proteomes" id="UP000234681"/>
    </source>
</evidence>
<accession>A6J9N9</accession>
<evidence type="ECO:0000313" key="1">
    <source>
        <dbReference type="EMBL" id="EDM07845.1"/>
    </source>
</evidence>
<gene>
    <name evidence="1" type="ORF">rCG_53610</name>
</gene>
<dbReference type="Proteomes" id="UP000234681">
    <property type="component" value="Chromosome 1"/>
</dbReference>
<sequence length="87" mass="8907">MAAVALAGTGVKHLERRPVSSCSLVRGPSCGGSVATTATPSTAAVSHRSHIRFSRAISRSPFFTDNTPGRSGTFVPACTNLGLGHRG</sequence>